<organism evidence="1 2">
    <name type="scientific">Fusarium solani subsp. cucurbitae</name>
    <name type="common">Neocosmosporum cucurbitae</name>
    <dbReference type="NCBI Taxonomy" id="2747967"/>
    <lineage>
        <taxon>Eukaryota</taxon>
        <taxon>Fungi</taxon>
        <taxon>Dikarya</taxon>
        <taxon>Ascomycota</taxon>
        <taxon>Pezizomycotina</taxon>
        <taxon>Sordariomycetes</taxon>
        <taxon>Hypocreomycetidae</taxon>
        <taxon>Hypocreales</taxon>
        <taxon>Nectriaceae</taxon>
        <taxon>Fusarium</taxon>
        <taxon>Fusarium solani species complex</taxon>
    </lineage>
</organism>
<evidence type="ECO:0000313" key="1">
    <source>
        <dbReference type="EMBL" id="UPK92208.1"/>
    </source>
</evidence>
<proteinExistence type="predicted"/>
<sequence length="1296" mass="148340">MTGSLDSLPPELLSIITEHLGHDDRKNLSLANSTTRTIMAPFLFRGLKVKCPLPEDHILQDIVQKFGAHVLNLHLHVTFFPGQPDPNKEEDVDMDGNEEMEDNAEDAEDEDENEESQESENADEDSDNEEPEDDNPEQDDSEEDENGSDKEEQEEEEEEEEDRWYWENPPESVWARKSADAPAVKDLIQFKGLPRCFILSLHTMGVENFEIEADWDDNDLCDSGMYFCSYDEDWDMVKKKEEKYAWRAALRDMWHDVANISKTQHLEVIHFLPRKSSSWKTLEWSNFLGRLKELALYSYGADNGAGWHVNTLPGFNDFFKELSSVMLRHAKHVERLKIVAHDEGFLNYDSLKLSPGILPELQVLHLEHMAAPAILLPFLEGKPRNLREIHLRKCVAVDTYENDFELKTWASLWKAIRETGEKPIRVTYQYHKSPPLTEEENYADEDEDWKPPEDEEEGIARLRRMVVEDKEIIWPYVEIDEKYGMVMDNDSLNAEHLGMGDDNKEYRALMDEMERRRKGISAEPRDGQMIGERNKVKMPLQRQRTNASSETRRLKKRSRFGCNTCKVRKVKCDERQDTCANCESLHLECTYSQTQPAPRRAATKRNRRSCNGCRVARCKCSGSSTDHPSCQRCRENKIRCSYQDSTYQHGQLELGQQGSLTAPRSIGNIVSSIPQGLIPSPVVNETNGQLDWYSPNPFTSNIILTVLRLSSSDLPDGKHIKVLVEHYFQNFHPLRCYAFIHKPSFMQKLNDRLDSDLRDDALLHIMCTIGALFFALEYSDTVQELPTSVVLKAGSQWAATAERLLLGNTHHISVDGLMTAQLLYDYALRMANFTQAFVLSALMARMTQALQLNLEYSSDIFNQSPNATLSTTARECRRRLMWSCYVTDVLYSNGVEQLTLVFEKHIGIQLPCHERNFLHERPCITRTLTGSPLDFIPPDKIPVDIDSNMGMVGYLIQHLEIRRRVLWYIKHLDQAKLPWLPDSEFAQLDRELQAWYTSLPSSLQFTASTIYLRKESSQLGALCFFHCTYHQTMLDFYRIGTPELFKLRSAFHFPPEQHDFQRHLQYALFKVARTLAAIVAEAEQHGPRITGDTWFPTIAYESNRVMLYYLTQVTDPMALDKRELVLSTIPYLQSNLKALKTMRATNAMAHSLSRGAESILQKLGVDSNNILPLPSVILDDPYLAFPSRDTQIGVDAPSQRAADSDLHPLSIFRMARNEIPEGHAPAVSVRKSPVPAEEVPLQPPQLDQDLDGFEQNLDLFFAPDLAQDWQLAEMLLDSGTVGDGPISWIGMPQPGL</sequence>
<keyword evidence="2" id="KW-1185">Reference proteome</keyword>
<reference evidence="1" key="1">
    <citation type="submission" date="2021-11" db="EMBL/GenBank/DDBJ databases">
        <title>Fusarium solani-melongenae Genome sequencing and assembly.</title>
        <authorList>
            <person name="Xie S."/>
            <person name="Huang L."/>
            <person name="Zhang X."/>
        </authorList>
    </citation>
    <scope>NUCLEOTIDE SEQUENCE</scope>
    <source>
        <strain evidence="1">CRI 24-3</strain>
    </source>
</reference>
<gene>
    <name evidence="1" type="ORF">LCI18_003143</name>
</gene>
<evidence type="ECO:0000313" key="2">
    <source>
        <dbReference type="Proteomes" id="UP000830768"/>
    </source>
</evidence>
<accession>A0ACD3YWG6</accession>
<dbReference type="Proteomes" id="UP000830768">
    <property type="component" value="Chromosome 3"/>
</dbReference>
<protein>
    <submittedName>
        <fullName evidence="1">Uncharacterized protein</fullName>
    </submittedName>
</protein>
<dbReference type="EMBL" id="CP090032">
    <property type="protein sequence ID" value="UPK92208.1"/>
    <property type="molecule type" value="Genomic_DNA"/>
</dbReference>
<name>A0ACD3YWG6_FUSSC</name>